<gene>
    <name evidence="3" type="ORF">Q0590_24080</name>
</gene>
<sequence>MKENISPMKPLLIFVLVISMIGLASYKLAKFIPDQGYIFERDSEVEKKGASPHNGKGSSTGYSFFEQAAGYEFAFRKRVLHAGATIGYHTQAEDEVYYILSGTGVMMINGQQMHVKAGDAILTRTGSSHGLAQSGKEDLTLIITYKK</sequence>
<feature type="domain" description="Cupin type-2" evidence="2">
    <location>
        <begin position="80"/>
        <end position="143"/>
    </location>
</feature>
<dbReference type="InterPro" id="IPR013096">
    <property type="entry name" value="Cupin_2"/>
</dbReference>
<organism evidence="3 4">
    <name type="scientific">Rhodocytophaga aerolata</name>
    <dbReference type="NCBI Taxonomy" id="455078"/>
    <lineage>
        <taxon>Bacteria</taxon>
        <taxon>Pseudomonadati</taxon>
        <taxon>Bacteroidota</taxon>
        <taxon>Cytophagia</taxon>
        <taxon>Cytophagales</taxon>
        <taxon>Rhodocytophagaceae</taxon>
        <taxon>Rhodocytophaga</taxon>
    </lineage>
</organism>
<dbReference type="Pfam" id="PF07883">
    <property type="entry name" value="Cupin_2"/>
    <property type="match status" value="1"/>
</dbReference>
<evidence type="ECO:0000313" key="3">
    <source>
        <dbReference type="EMBL" id="MDO1449376.1"/>
    </source>
</evidence>
<dbReference type="EMBL" id="JAUKPO010000018">
    <property type="protein sequence ID" value="MDO1449376.1"/>
    <property type="molecule type" value="Genomic_DNA"/>
</dbReference>
<dbReference type="RefSeq" id="WP_302040177.1">
    <property type="nucleotide sequence ID" value="NZ_JAUKPO010000018.1"/>
</dbReference>
<dbReference type="Proteomes" id="UP001168528">
    <property type="component" value="Unassembled WGS sequence"/>
</dbReference>
<comment type="caution">
    <text evidence="3">The sequence shown here is derived from an EMBL/GenBank/DDBJ whole genome shotgun (WGS) entry which is preliminary data.</text>
</comment>
<reference evidence="3" key="1">
    <citation type="submission" date="2023-07" db="EMBL/GenBank/DDBJ databases">
        <title>The genome sequence of Rhodocytophaga aerolata KACC 12507.</title>
        <authorList>
            <person name="Zhang X."/>
        </authorList>
    </citation>
    <scope>NUCLEOTIDE SEQUENCE</scope>
    <source>
        <strain evidence="3">KACC 12507</strain>
    </source>
</reference>
<dbReference type="Gene3D" id="2.60.120.10">
    <property type="entry name" value="Jelly Rolls"/>
    <property type="match status" value="1"/>
</dbReference>
<proteinExistence type="predicted"/>
<evidence type="ECO:0000313" key="4">
    <source>
        <dbReference type="Proteomes" id="UP001168528"/>
    </source>
</evidence>
<name>A0ABT8RB96_9BACT</name>
<accession>A0ABT8RB96</accession>
<dbReference type="InterPro" id="IPR014710">
    <property type="entry name" value="RmlC-like_jellyroll"/>
</dbReference>
<keyword evidence="1" id="KW-0479">Metal-binding</keyword>
<dbReference type="InterPro" id="IPR051610">
    <property type="entry name" value="GPI/OXD"/>
</dbReference>
<dbReference type="InterPro" id="IPR011051">
    <property type="entry name" value="RmlC_Cupin_sf"/>
</dbReference>
<evidence type="ECO:0000259" key="2">
    <source>
        <dbReference type="Pfam" id="PF07883"/>
    </source>
</evidence>
<evidence type="ECO:0000256" key="1">
    <source>
        <dbReference type="ARBA" id="ARBA00022723"/>
    </source>
</evidence>
<protein>
    <submittedName>
        <fullName evidence="3">Cupin domain-containing protein</fullName>
    </submittedName>
</protein>
<dbReference type="PANTHER" id="PTHR35848">
    <property type="entry name" value="OXALATE-BINDING PROTEIN"/>
    <property type="match status" value="1"/>
</dbReference>
<dbReference type="SUPFAM" id="SSF51182">
    <property type="entry name" value="RmlC-like cupins"/>
    <property type="match status" value="1"/>
</dbReference>
<dbReference type="PANTHER" id="PTHR35848:SF6">
    <property type="entry name" value="CUPIN TYPE-2 DOMAIN-CONTAINING PROTEIN"/>
    <property type="match status" value="1"/>
</dbReference>
<keyword evidence="4" id="KW-1185">Reference proteome</keyword>